<dbReference type="Proteomes" id="UP000308267">
    <property type="component" value="Unassembled WGS sequence"/>
</dbReference>
<evidence type="ECO:0000256" key="6">
    <source>
        <dbReference type="ARBA" id="ARBA00022816"/>
    </source>
</evidence>
<keyword evidence="9" id="KW-0539">Nucleus</keyword>
<gene>
    <name evidence="11" type="ORF">CRM22_005094</name>
</gene>
<keyword evidence="10" id="KW-0505">Motor protein</keyword>
<dbReference type="PANTHER" id="PTHR11886:SF35">
    <property type="entry name" value="DYNEIN LIGHT CHAIN"/>
    <property type="match status" value="1"/>
</dbReference>
<comment type="similarity">
    <text evidence="10">Belongs to the dynein light chain family.</text>
</comment>
<dbReference type="GO" id="GO:0005874">
    <property type="term" value="C:microtubule"/>
    <property type="evidence" value="ECO:0007669"/>
    <property type="project" value="UniProtKB-KW"/>
</dbReference>
<evidence type="ECO:0000256" key="3">
    <source>
        <dbReference type="ARBA" id="ARBA00022448"/>
    </source>
</evidence>
<dbReference type="SMART" id="SM01375">
    <property type="entry name" value="Dynein_light"/>
    <property type="match status" value="1"/>
</dbReference>
<dbReference type="InterPro" id="IPR037177">
    <property type="entry name" value="DLC_sf"/>
</dbReference>
<keyword evidence="3" id="KW-0813">Transport</keyword>
<comment type="caution">
    <text evidence="11">The sequence shown here is derived from an EMBL/GenBank/DDBJ whole genome shotgun (WGS) entry which is preliminary data.</text>
</comment>
<accession>A0A4V3SF35</accession>
<dbReference type="AlphaFoldDB" id="A0A4V3SF35"/>
<protein>
    <recommendedName>
        <fullName evidence="10">Dynein light chain</fullName>
    </recommendedName>
</protein>
<evidence type="ECO:0000256" key="7">
    <source>
        <dbReference type="ARBA" id="ARBA00022927"/>
    </source>
</evidence>
<dbReference type="GO" id="GO:0005868">
    <property type="term" value="C:cytoplasmic dynein complex"/>
    <property type="evidence" value="ECO:0007669"/>
    <property type="project" value="TreeGrafter"/>
</dbReference>
<dbReference type="OrthoDB" id="10033309at2759"/>
<keyword evidence="6" id="KW-0509">mRNA transport</keyword>
<evidence type="ECO:0000256" key="10">
    <source>
        <dbReference type="RuleBase" id="RU365010"/>
    </source>
</evidence>
<reference evidence="11 12" key="1">
    <citation type="journal article" date="2019" name="BMC Genomics">
        <title>New insights from Opisthorchis felineus genome: update on genomics of the epidemiologically important liver flukes.</title>
        <authorList>
            <person name="Ershov N.I."/>
            <person name="Mordvinov V.A."/>
            <person name="Prokhortchouk E.B."/>
            <person name="Pakharukova M.Y."/>
            <person name="Gunbin K.V."/>
            <person name="Ustyantsev K."/>
            <person name="Genaev M.A."/>
            <person name="Blinov A.G."/>
            <person name="Mazur A."/>
            <person name="Boulygina E."/>
            <person name="Tsygankova S."/>
            <person name="Khrameeva E."/>
            <person name="Chekanov N."/>
            <person name="Fan G."/>
            <person name="Xiao A."/>
            <person name="Zhang H."/>
            <person name="Xu X."/>
            <person name="Yang H."/>
            <person name="Solovyev V."/>
            <person name="Lee S.M."/>
            <person name="Liu X."/>
            <person name="Afonnikov D.A."/>
            <person name="Skryabin K.G."/>
        </authorList>
    </citation>
    <scope>NUCLEOTIDE SEQUENCE [LARGE SCALE GENOMIC DNA]</scope>
    <source>
        <strain evidence="11">AK-0245</strain>
        <tissue evidence="11">Whole organism</tissue>
    </source>
</reference>
<keyword evidence="7" id="KW-0653">Protein transport</keyword>
<dbReference type="GO" id="GO:0051028">
    <property type="term" value="P:mRNA transport"/>
    <property type="evidence" value="ECO:0007669"/>
    <property type="project" value="UniProtKB-KW"/>
</dbReference>
<dbReference type="GO" id="GO:0005634">
    <property type="term" value="C:nucleus"/>
    <property type="evidence" value="ECO:0007669"/>
    <property type="project" value="UniProtKB-SubCell"/>
</dbReference>
<sequence>MSEQNATVKVCDMNEQKKNKVVQLAQEAVSQFISSKEIAAYLKTKLEEIYEGNWHCIVGRDFGSKISQEEGNFIFFYIGDRAFQMYKFG</sequence>
<proteinExistence type="inferred from homology"/>
<dbReference type="FunFam" id="3.30.740.10:FF:000005">
    <property type="entry name" value="Dynein light chain"/>
    <property type="match status" value="1"/>
</dbReference>
<evidence type="ECO:0000256" key="2">
    <source>
        <dbReference type="ARBA" id="ARBA00004245"/>
    </source>
</evidence>
<dbReference type="Gene3D" id="3.30.740.10">
    <property type="entry name" value="Protein Inhibitor Of Neuronal Nitric Oxide Synthase"/>
    <property type="match status" value="1"/>
</dbReference>
<dbReference type="GO" id="GO:0007017">
    <property type="term" value="P:microtubule-based process"/>
    <property type="evidence" value="ECO:0007669"/>
    <property type="project" value="InterPro"/>
</dbReference>
<keyword evidence="8 10" id="KW-0206">Cytoskeleton</keyword>
<comment type="subcellular location">
    <subcellularLocation>
        <location evidence="2 10">Cytoplasm</location>
        <location evidence="2 10">Cytoskeleton</location>
    </subcellularLocation>
    <subcellularLocation>
        <location evidence="1">Nucleus</location>
    </subcellularLocation>
</comment>
<dbReference type="InterPro" id="IPR001372">
    <property type="entry name" value="Dynein_light_chain_typ-1/2"/>
</dbReference>
<evidence type="ECO:0000256" key="1">
    <source>
        <dbReference type="ARBA" id="ARBA00004123"/>
    </source>
</evidence>
<dbReference type="Pfam" id="PF01221">
    <property type="entry name" value="Dynein_light"/>
    <property type="match status" value="1"/>
</dbReference>
<keyword evidence="4 10" id="KW-0963">Cytoplasm</keyword>
<name>A0A4V3SF35_OPIFE</name>
<dbReference type="EMBL" id="SJOL01006437">
    <property type="protein sequence ID" value="TGZ66864.1"/>
    <property type="molecule type" value="Genomic_DNA"/>
</dbReference>
<dbReference type="GO" id="GO:0045505">
    <property type="term" value="F:dynein intermediate chain binding"/>
    <property type="evidence" value="ECO:0007669"/>
    <property type="project" value="TreeGrafter"/>
</dbReference>
<keyword evidence="10" id="KW-0243">Dynein</keyword>
<evidence type="ECO:0000256" key="9">
    <source>
        <dbReference type="ARBA" id="ARBA00023242"/>
    </source>
</evidence>
<keyword evidence="12" id="KW-1185">Reference proteome</keyword>
<dbReference type="SUPFAM" id="SSF54648">
    <property type="entry name" value="DLC"/>
    <property type="match status" value="1"/>
</dbReference>
<organism evidence="11 12">
    <name type="scientific">Opisthorchis felineus</name>
    <dbReference type="NCBI Taxonomy" id="147828"/>
    <lineage>
        <taxon>Eukaryota</taxon>
        <taxon>Metazoa</taxon>
        <taxon>Spiralia</taxon>
        <taxon>Lophotrochozoa</taxon>
        <taxon>Platyhelminthes</taxon>
        <taxon>Trematoda</taxon>
        <taxon>Digenea</taxon>
        <taxon>Opisthorchiida</taxon>
        <taxon>Opisthorchiata</taxon>
        <taxon>Opisthorchiidae</taxon>
        <taxon>Opisthorchis</taxon>
    </lineage>
</organism>
<dbReference type="GO" id="GO:0015031">
    <property type="term" value="P:protein transport"/>
    <property type="evidence" value="ECO:0007669"/>
    <property type="project" value="UniProtKB-KW"/>
</dbReference>
<dbReference type="PANTHER" id="PTHR11886">
    <property type="entry name" value="DYNEIN LIGHT CHAIN"/>
    <property type="match status" value="1"/>
</dbReference>
<evidence type="ECO:0000256" key="4">
    <source>
        <dbReference type="ARBA" id="ARBA00022490"/>
    </source>
</evidence>
<dbReference type="STRING" id="147828.A0A4V3SF35"/>
<evidence type="ECO:0000313" key="11">
    <source>
        <dbReference type="EMBL" id="TGZ66864.1"/>
    </source>
</evidence>
<evidence type="ECO:0000256" key="5">
    <source>
        <dbReference type="ARBA" id="ARBA00022701"/>
    </source>
</evidence>
<keyword evidence="5 10" id="KW-0493">Microtubule</keyword>
<evidence type="ECO:0000256" key="8">
    <source>
        <dbReference type="ARBA" id="ARBA00023212"/>
    </source>
</evidence>
<evidence type="ECO:0000313" key="12">
    <source>
        <dbReference type="Proteomes" id="UP000308267"/>
    </source>
</evidence>